<keyword evidence="3" id="KW-1185">Reference proteome</keyword>
<protein>
    <submittedName>
        <fullName evidence="2">Uncharacterized protein</fullName>
    </submittedName>
</protein>
<evidence type="ECO:0000313" key="3">
    <source>
        <dbReference type="Proteomes" id="UP001054889"/>
    </source>
</evidence>
<evidence type="ECO:0000256" key="1">
    <source>
        <dbReference type="SAM" id="MobiDB-lite"/>
    </source>
</evidence>
<comment type="caution">
    <text evidence="2">The sequence shown here is derived from an EMBL/GenBank/DDBJ whole genome shotgun (WGS) entry which is preliminary data.</text>
</comment>
<reference evidence="2" key="1">
    <citation type="journal article" date="2018" name="DNA Res.">
        <title>Multiple hybrid de novo genome assembly of finger millet, an orphan allotetraploid crop.</title>
        <authorList>
            <person name="Hatakeyama M."/>
            <person name="Aluri S."/>
            <person name="Balachadran M.T."/>
            <person name="Sivarajan S.R."/>
            <person name="Patrignani A."/>
            <person name="Gruter S."/>
            <person name="Poveda L."/>
            <person name="Shimizu-Inatsugi R."/>
            <person name="Baeten J."/>
            <person name="Francoijs K.J."/>
            <person name="Nataraja K.N."/>
            <person name="Reddy Y.A.N."/>
            <person name="Phadnis S."/>
            <person name="Ravikumar R.L."/>
            <person name="Schlapbach R."/>
            <person name="Sreeman S.M."/>
            <person name="Shimizu K.K."/>
        </authorList>
    </citation>
    <scope>NUCLEOTIDE SEQUENCE</scope>
</reference>
<gene>
    <name evidence="2" type="primary">gb00815</name>
    <name evidence="2" type="ORF">PR202_gb00815</name>
</gene>
<reference evidence="2" key="2">
    <citation type="submission" date="2021-12" db="EMBL/GenBank/DDBJ databases">
        <title>Resequencing data analysis of finger millet.</title>
        <authorList>
            <person name="Hatakeyama M."/>
            <person name="Aluri S."/>
            <person name="Balachadran M.T."/>
            <person name="Sivarajan S.R."/>
            <person name="Poveda L."/>
            <person name="Shimizu-Inatsugi R."/>
            <person name="Schlapbach R."/>
            <person name="Sreeman S.M."/>
            <person name="Shimizu K.K."/>
        </authorList>
    </citation>
    <scope>NUCLEOTIDE SEQUENCE</scope>
</reference>
<organism evidence="2 3">
    <name type="scientific">Eleusine coracana subsp. coracana</name>
    <dbReference type="NCBI Taxonomy" id="191504"/>
    <lineage>
        <taxon>Eukaryota</taxon>
        <taxon>Viridiplantae</taxon>
        <taxon>Streptophyta</taxon>
        <taxon>Embryophyta</taxon>
        <taxon>Tracheophyta</taxon>
        <taxon>Spermatophyta</taxon>
        <taxon>Magnoliopsida</taxon>
        <taxon>Liliopsida</taxon>
        <taxon>Poales</taxon>
        <taxon>Poaceae</taxon>
        <taxon>PACMAD clade</taxon>
        <taxon>Chloridoideae</taxon>
        <taxon>Cynodonteae</taxon>
        <taxon>Eleusininae</taxon>
        <taxon>Eleusine</taxon>
    </lineage>
</organism>
<sequence length="82" mass="8415">MSETLHPTSSSSAPAVAEQSGQLQRETSVRAGGLERHGGCHGVVQVKQWRSSSSGMAAALQTIHMPSSLQGRLAMMAAALGG</sequence>
<feature type="compositionally biased region" description="Polar residues" evidence="1">
    <location>
        <begin position="1"/>
        <end position="26"/>
    </location>
</feature>
<dbReference type="AlphaFoldDB" id="A0AAV5DV00"/>
<evidence type="ECO:0000313" key="2">
    <source>
        <dbReference type="EMBL" id="GJN14040.1"/>
    </source>
</evidence>
<proteinExistence type="predicted"/>
<accession>A0AAV5DV00</accession>
<feature type="region of interest" description="Disordered" evidence="1">
    <location>
        <begin position="1"/>
        <end position="37"/>
    </location>
</feature>
<dbReference type="EMBL" id="BQKI01000071">
    <property type="protein sequence ID" value="GJN14040.1"/>
    <property type="molecule type" value="Genomic_DNA"/>
</dbReference>
<dbReference type="Proteomes" id="UP001054889">
    <property type="component" value="Unassembled WGS sequence"/>
</dbReference>
<name>A0AAV5DV00_ELECO</name>